<accession>A0ACC2YY82</accession>
<gene>
    <name evidence="1" type="ORF">H2199_005833</name>
</gene>
<organism evidence="1 2">
    <name type="scientific">Coniosporium tulheliwenetii</name>
    <dbReference type="NCBI Taxonomy" id="3383036"/>
    <lineage>
        <taxon>Eukaryota</taxon>
        <taxon>Fungi</taxon>
        <taxon>Dikarya</taxon>
        <taxon>Ascomycota</taxon>
        <taxon>Pezizomycotina</taxon>
        <taxon>Dothideomycetes</taxon>
        <taxon>Dothideomycetes incertae sedis</taxon>
        <taxon>Coniosporium</taxon>
    </lineage>
</organism>
<dbReference type="Proteomes" id="UP001172680">
    <property type="component" value="Unassembled WGS sequence"/>
</dbReference>
<keyword evidence="2" id="KW-1185">Reference proteome</keyword>
<name>A0ACC2YY82_9PEZI</name>
<proteinExistence type="predicted"/>
<evidence type="ECO:0000313" key="2">
    <source>
        <dbReference type="Proteomes" id="UP001172680"/>
    </source>
</evidence>
<comment type="caution">
    <text evidence="1">The sequence shown here is derived from an EMBL/GenBank/DDBJ whole genome shotgun (WGS) entry which is preliminary data.</text>
</comment>
<protein>
    <submittedName>
        <fullName evidence="1">Uncharacterized protein</fullName>
    </submittedName>
</protein>
<evidence type="ECO:0000313" key="1">
    <source>
        <dbReference type="EMBL" id="KAJ9640294.1"/>
    </source>
</evidence>
<dbReference type="EMBL" id="JAPDRP010000017">
    <property type="protein sequence ID" value="KAJ9640294.1"/>
    <property type="molecule type" value="Genomic_DNA"/>
</dbReference>
<reference evidence="1" key="1">
    <citation type="submission" date="2022-10" db="EMBL/GenBank/DDBJ databases">
        <title>Culturing micro-colonial fungi from biological soil crusts in the Mojave desert and describing Neophaeococcomyces mojavensis, and introducing the new genera and species Taxawa tesnikishii.</title>
        <authorList>
            <person name="Kurbessoian T."/>
            <person name="Stajich J.E."/>
        </authorList>
    </citation>
    <scope>NUCLEOTIDE SEQUENCE</scope>
    <source>
        <strain evidence="1">JES_115</strain>
    </source>
</reference>
<sequence length="591" mass="63658">MSRTQRGLLSHSTASSSSSSKDSPEADDYKSIELNDLTSSSRSSQDSSVGRQSNANSEAVHLLANPPPDTDSAVLPISTPEHPPKEPPVTWRSLPRKDQLIILTLARLAEPLTQTSLQAYMYYQLQSFDPSLSSSTISSQAGILQGAFTFAQFLTAIMWGRIADSEWAGRKTVLLVGLVGTAVSAVGFGFSKSFGAATFGGVWGRVEWECGSYEDDDFGDYQGEEGPIMGGLLADPVTSYPSIFGPGSLLGGKEGIHWMIKWPYALPNLASALFLTVSSSMVILGLEETLDARRDKPDYGLRFGRYLRRLISRRRNSHQYATVPDEDENTLTNTPTDIELQPSSSTPPKPRTPKPAPNVPLRRIFTHNVLTTLLSHGLLAMHVGTFNNLWFHPRFDASHPSPPSHTTQSLPFAFTGGLALPPRQIGLALAILGIIGITLQLLLYPAVSARLSTVTTYRFSLLLFPVAYTIAPFLALIPSTAPPPAAAAGVPIWASIALVLLFQTAARTFALPATTVLVNNCCPDPRVLGTVHGIAQSVSSGTRTLGPVIFLALFGLGIKIGRVWLAWWALAVLAIVGAVAGRFVREEWEGG</sequence>